<dbReference type="AlphaFoldDB" id="A0A7R9EZW6"/>
<proteinExistence type="predicted"/>
<evidence type="ECO:0000313" key="1">
    <source>
        <dbReference type="EMBL" id="CAD7444176.1"/>
    </source>
</evidence>
<sequence length="119" mass="13296">MVTKLGYNWKLNPLGFGEVGGANEPAANSEQEVDWERYIYKGTLKTRVEVVGMKQYVVKPRVADINENVLSEQIQADTALNEDLVKTGVPLEMAIQQIEVILTLQVVGCARLKHRRGLT</sequence>
<gene>
    <name evidence="1" type="ORF">TBIB3V08_LOCUS6561</name>
</gene>
<reference evidence="1" key="1">
    <citation type="submission" date="2020-11" db="EMBL/GenBank/DDBJ databases">
        <authorList>
            <person name="Tran Van P."/>
        </authorList>
    </citation>
    <scope>NUCLEOTIDE SEQUENCE</scope>
</reference>
<dbReference type="EMBL" id="OD566533">
    <property type="protein sequence ID" value="CAD7444176.1"/>
    <property type="molecule type" value="Genomic_DNA"/>
</dbReference>
<accession>A0A7R9EZW6</accession>
<name>A0A7R9EZW6_9NEOP</name>
<organism evidence="1">
    <name type="scientific">Timema bartmani</name>
    <dbReference type="NCBI Taxonomy" id="61472"/>
    <lineage>
        <taxon>Eukaryota</taxon>
        <taxon>Metazoa</taxon>
        <taxon>Ecdysozoa</taxon>
        <taxon>Arthropoda</taxon>
        <taxon>Hexapoda</taxon>
        <taxon>Insecta</taxon>
        <taxon>Pterygota</taxon>
        <taxon>Neoptera</taxon>
        <taxon>Polyneoptera</taxon>
        <taxon>Phasmatodea</taxon>
        <taxon>Timematodea</taxon>
        <taxon>Timematoidea</taxon>
        <taxon>Timematidae</taxon>
        <taxon>Timema</taxon>
    </lineage>
</organism>
<protein>
    <submittedName>
        <fullName evidence="1">Uncharacterized protein</fullName>
    </submittedName>
</protein>